<name>A0ABN7JE28_9BASI</name>
<evidence type="ECO:0000313" key="1">
    <source>
        <dbReference type="EMBL" id="CAD6957948.1"/>
    </source>
</evidence>
<gene>
    <name evidence="1" type="ORF">JKIAZH3_G6566</name>
</gene>
<sequence>MVPCVAYLSTDTTSRSFQHLLRALENEVVAEAARVCSDDDRTPQAKLDTADVLLANARRICEERSWRPSTVMVDKCRAELNAINEGQFVFTDRSFLAGYTGQVVPIPHHAGYAGGTRRKSQQPPSPLLFLGASSQLYASHSAKLNTVAI</sequence>
<dbReference type="Proteomes" id="UP000836402">
    <property type="component" value="Unassembled WGS sequence"/>
</dbReference>
<evidence type="ECO:0000313" key="2">
    <source>
        <dbReference type="Proteomes" id="UP000836402"/>
    </source>
</evidence>
<comment type="caution">
    <text evidence="1">The sequence shown here is derived from an EMBL/GenBank/DDBJ whole genome shotgun (WGS) entry which is preliminary data.</text>
</comment>
<proteinExistence type="predicted"/>
<organism evidence="1 2">
    <name type="scientific">Tilletia caries</name>
    <name type="common">wheat bunt fungus</name>
    <dbReference type="NCBI Taxonomy" id="13290"/>
    <lineage>
        <taxon>Eukaryota</taxon>
        <taxon>Fungi</taxon>
        <taxon>Dikarya</taxon>
        <taxon>Basidiomycota</taxon>
        <taxon>Ustilaginomycotina</taxon>
        <taxon>Exobasidiomycetes</taxon>
        <taxon>Tilletiales</taxon>
        <taxon>Tilletiaceae</taxon>
        <taxon>Tilletia</taxon>
    </lineage>
</organism>
<keyword evidence="2" id="KW-1185">Reference proteome</keyword>
<protein>
    <submittedName>
        <fullName evidence="1">Uncharacterized protein</fullName>
    </submittedName>
</protein>
<reference evidence="1" key="1">
    <citation type="submission" date="2020-10" db="EMBL/GenBank/DDBJ databases">
        <authorList>
            <person name="Sedaghatjoo S."/>
        </authorList>
    </citation>
    <scope>NUCLEOTIDE SEQUENCE</scope>
    <source>
        <strain evidence="1">AZH3</strain>
    </source>
</reference>
<dbReference type="EMBL" id="CAJHJG010006537">
    <property type="protein sequence ID" value="CAD6957948.1"/>
    <property type="molecule type" value="Genomic_DNA"/>
</dbReference>
<accession>A0ABN7JE28</accession>